<name>A0A077ZRB7_STYLE</name>
<keyword evidence="5" id="KW-0704">Schiff base</keyword>
<dbReference type="InParanoid" id="A0A077ZRB7"/>
<keyword evidence="3" id="KW-0963">Cytoplasm</keyword>
<evidence type="ECO:0000256" key="8">
    <source>
        <dbReference type="SAM" id="MobiDB-lite"/>
    </source>
</evidence>
<proteinExistence type="inferred from homology"/>
<dbReference type="FunCoup" id="A0A077ZRB7">
    <property type="interactions" value="60"/>
</dbReference>
<dbReference type="CDD" id="cd00959">
    <property type="entry name" value="DeoC"/>
    <property type="match status" value="1"/>
</dbReference>
<dbReference type="GO" id="GO:0004139">
    <property type="term" value="F:deoxyribose-phosphate aldolase activity"/>
    <property type="evidence" value="ECO:0007669"/>
    <property type="project" value="UniProtKB-EC"/>
</dbReference>
<evidence type="ECO:0000256" key="3">
    <source>
        <dbReference type="ARBA" id="ARBA00022490"/>
    </source>
</evidence>
<organism evidence="9 10">
    <name type="scientific">Stylonychia lemnae</name>
    <name type="common">Ciliate</name>
    <dbReference type="NCBI Taxonomy" id="5949"/>
    <lineage>
        <taxon>Eukaryota</taxon>
        <taxon>Sar</taxon>
        <taxon>Alveolata</taxon>
        <taxon>Ciliophora</taxon>
        <taxon>Intramacronucleata</taxon>
        <taxon>Spirotrichea</taxon>
        <taxon>Stichotrichia</taxon>
        <taxon>Sporadotrichida</taxon>
        <taxon>Oxytrichidae</taxon>
        <taxon>Stylonychinae</taxon>
        <taxon>Stylonychia</taxon>
    </lineage>
</organism>
<dbReference type="Proteomes" id="UP000039865">
    <property type="component" value="Unassembled WGS sequence"/>
</dbReference>
<dbReference type="GO" id="GO:0005737">
    <property type="term" value="C:cytoplasm"/>
    <property type="evidence" value="ECO:0007669"/>
    <property type="project" value="InterPro"/>
</dbReference>
<dbReference type="GO" id="GO:0016052">
    <property type="term" value="P:carbohydrate catabolic process"/>
    <property type="evidence" value="ECO:0007669"/>
    <property type="project" value="TreeGrafter"/>
</dbReference>
<dbReference type="InterPro" id="IPR002915">
    <property type="entry name" value="DeoC/FbaB/LacD_aldolase"/>
</dbReference>
<dbReference type="EC" id="4.1.2.4" evidence="2"/>
<dbReference type="InterPro" id="IPR028581">
    <property type="entry name" value="DeoC_typeI"/>
</dbReference>
<keyword evidence="4" id="KW-0456">Lyase</keyword>
<evidence type="ECO:0000313" key="9">
    <source>
        <dbReference type="EMBL" id="CDW71994.1"/>
    </source>
</evidence>
<dbReference type="FunFam" id="3.20.20.70:FF:000044">
    <property type="entry name" value="Deoxyribose-phosphate aldolase"/>
    <property type="match status" value="1"/>
</dbReference>
<dbReference type="PANTHER" id="PTHR10889">
    <property type="entry name" value="DEOXYRIBOSE-PHOSPHATE ALDOLASE"/>
    <property type="match status" value="1"/>
</dbReference>
<protein>
    <recommendedName>
        <fullName evidence="2">deoxyribose-phosphate aldolase</fullName>
        <ecNumber evidence="2">4.1.2.4</ecNumber>
    </recommendedName>
    <alternativeName>
        <fullName evidence="6">2-deoxy-D-ribose 5-phosphate aldolase</fullName>
    </alternativeName>
</protein>
<dbReference type="Pfam" id="PF01791">
    <property type="entry name" value="DeoC"/>
    <property type="match status" value="1"/>
</dbReference>
<dbReference type="AlphaFoldDB" id="A0A077ZRB7"/>
<accession>A0A077ZRB7</accession>
<comment type="similarity">
    <text evidence="1">Belongs to the DeoC/FbaB aldolase family. DeoC type 1 subfamily.</text>
</comment>
<dbReference type="InterPro" id="IPR013785">
    <property type="entry name" value="Aldolase_TIM"/>
</dbReference>
<dbReference type="PANTHER" id="PTHR10889:SF1">
    <property type="entry name" value="DEOXYRIBOSE-PHOSPHATE ALDOLASE"/>
    <property type="match status" value="1"/>
</dbReference>
<comment type="catalytic activity">
    <reaction evidence="7">
        <text>2-deoxy-D-ribose 5-phosphate = D-glyceraldehyde 3-phosphate + acetaldehyde</text>
        <dbReference type="Rhea" id="RHEA:12821"/>
        <dbReference type="ChEBI" id="CHEBI:15343"/>
        <dbReference type="ChEBI" id="CHEBI:59776"/>
        <dbReference type="ChEBI" id="CHEBI:62877"/>
        <dbReference type="EC" id="4.1.2.4"/>
    </reaction>
</comment>
<sequence>MKSVQNKIPLLKQLFINETSFTAKKMSNSVIIQSQRSSKNMHKRAFTLGAGAMVFKTLYQTYANSRDYHILFSQGGSGHNNGSNQGGNNHGNGGNQQPGSDHNSATHAQEKKDQDVEVNKYIDQTVLKGGTTWDEVKKVCDEAKEYKFVAVCIPPCFVKEAKKYLAETDVQIATVIGFPFGNTTTEVKVFETRQAIENGADEIDMVINIGWLKSGELDNVGHEIKLIKEACGSKLLKVIVETGYLTEAEISKVTQVVERSGADYIKTSTGFGPRGASMRDVELFRQASSKLKIKAAGGVRDREAAIKYIQLGASRIGTSSGIKLVQKETNTEGKPAQAGVY</sequence>
<dbReference type="UniPathway" id="UPA00002">
    <property type="reaction ID" value="UER00468"/>
</dbReference>
<evidence type="ECO:0000256" key="5">
    <source>
        <dbReference type="ARBA" id="ARBA00023270"/>
    </source>
</evidence>
<dbReference type="OMA" id="EGPRMRN"/>
<evidence type="ECO:0000256" key="2">
    <source>
        <dbReference type="ARBA" id="ARBA00012515"/>
    </source>
</evidence>
<keyword evidence="10" id="KW-1185">Reference proteome</keyword>
<evidence type="ECO:0000256" key="4">
    <source>
        <dbReference type="ARBA" id="ARBA00023239"/>
    </source>
</evidence>
<dbReference type="GO" id="GO:0009264">
    <property type="term" value="P:deoxyribonucleotide catabolic process"/>
    <property type="evidence" value="ECO:0007669"/>
    <property type="project" value="InterPro"/>
</dbReference>
<dbReference type="EMBL" id="CCKQ01000899">
    <property type="protein sequence ID" value="CDW71994.1"/>
    <property type="molecule type" value="Genomic_DNA"/>
</dbReference>
<dbReference type="SMART" id="SM01133">
    <property type="entry name" value="DeoC"/>
    <property type="match status" value="1"/>
</dbReference>
<dbReference type="HAMAP" id="MF_00114">
    <property type="entry name" value="DeoC_type1"/>
    <property type="match status" value="1"/>
</dbReference>
<gene>
    <name evidence="9" type="primary">Contig2879.g3087</name>
    <name evidence="9" type="ORF">STYLEM_945</name>
</gene>
<reference evidence="9 10" key="1">
    <citation type="submission" date="2014-06" db="EMBL/GenBank/DDBJ databases">
        <authorList>
            <person name="Swart Estienne"/>
        </authorList>
    </citation>
    <scope>NUCLEOTIDE SEQUENCE [LARGE SCALE GENOMIC DNA]</scope>
    <source>
        <strain evidence="9 10">130c</strain>
    </source>
</reference>
<evidence type="ECO:0000313" key="10">
    <source>
        <dbReference type="Proteomes" id="UP000039865"/>
    </source>
</evidence>
<evidence type="ECO:0000256" key="6">
    <source>
        <dbReference type="ARBA" id="ARBA00032755"/>
    </source>
</evidence>
<feature type="region of interest" description="Disordered" evidence="8">
    <location>
        <begin position="74"/>
        <end position="115"/>
    </location>
</feature>
<evidence type="ECO:0000256" key="7">
    <source>
        <dbReference type="ARBA" id="ARBA00048791"/>
    </source>
</evidence>
<dbReference type="SUPFAM" id="SSF51569">
    <property type="entry name" value="Aldolase"/>
    <property type="match status" value="1"/>
</dbReference>
<dbReference type="InterPro" id="IPR011343">
    <property type="entry name" value="DeoC"/>
</dbReference>
<dbReference type="NCBIfam" id="TIGR00126">
    <property type="entry name" value="deoC"/>
    <property type="match status" value="1"/>
</dbReference>
<dbReference type="Gene3D" id="3.20.20.70">
    <property type="entry name" value="Aldolase class I"/>
    <property type="match status" value="1"/>
</dbReference>
<feature type="compositionally biased region" description="Gly residues" evidence="8">
    <location>
        <begin position="75"/>
        <end position="96"/>
    </location>
</feature>
<dbReference type="GO" id="GO:0046386">
    <property type="term" value="P:deoxyribose phosphate catabolic process"/>
    <property type="evidence" value="ECO:0007669"/>
    <property type="project" value="UniProtKB-UniPathway"/>
</dbReference>
<evidence type="ECO:0000256" key="1">
    <source>
        <dbReference type="ARBA" id="ARBA00010936"/>
    </source>
</evidence>
<dbReference type="OrthoDB" id="70823at2759"/>